<evidence type="ECO:0000313" key="2">
    <source>
        <dbReference type="Proteomes" id="UP000053593"/>
    </source>
</evidence>
<dbReference type="EMBL" id="KN834807">
    <property type="protein sequence ID" value="KIK55345.1"/>
    <property type="molecule type" value="Genomic_DNA"/>
</dbReference>
<sequence>MRSACIILMIVEYWVSLCNLPFASPSIVTFIISLPINSVPNVFRTSIQLSRH</sequence>
<organism evidence="1 2">
    <name type="scientific">Collybiopsis luxurians FD-317 M1</name>
    <dbReference type="NCBI Taxonomy" id="944289"/>
    <lineage>
        <taxon>Eukaryota</taxon>
        <taxon>Fungi</taxon>
        <taxon>Dikarya</taxon>
        <taxon>Basidiomycota</taxon>
        <taxon>Agaricomycotina</taxon>
        <taxon>Agaricomycetes</taxon>
        <taxon>Agaricomycetidae</taxon>
        <taxon>Agaricales</taxon>
        <taxon>Marasmiineae</taxon>
        <taxon>Omphalotaceae</taxon>
        <taxon>Collybiopsis</taxon>
        <taxon>Collybiopsis luxurians</taxon>
    </lineage>
</organism>
<dbReference type="AlphaFoldDB" id="A0A0D0AXJ5"/>
<evidence type="ECO:0000313" key="1">
    <source>
        <dbReference type="EMBL" id="KIK55345.1"/>
    </source>
</evidence>
<feature type="non-terminal residue" evidence="1">
    <location>
        <position position="52"/>
    </location>
</feature>
<dbReference type="Proteomes" id="UP000053593">
    <property type="component" value="Unassembled WGS sequence"/>
</dbReference>
<dbReference type="HOGENOM" id="CLU_3092950_0_0_1"/>
<dbReference type="OrthoDB" id="248751at2759"/>
<gene>
    <name evidence="1" type="ORF">GYMLUDRAFT_205626</name>
</gene>
<proteinExistence type="predicted"/>
<reference evidence="1 2" key="1">
    <citation type="submission" date="2014-04" db="EMBL/GenBank/DDBJ databases">
        <title>Evolutionary Origins and Diversification of the Mycorrhizal Mutualists.</title>
        <authorList>
            <consortium name="DOE Joint Genome Institute"/>
            <consortium name="Mycorrhizal Genomics Consortium"/>
            <person name="Kohler A."/>
            <person name="Kuo A."/>
            <person name="Nagy L.G."/>
            <person name="Floudas D."/>
            <person name="Copeland A."/>
            <person name="Barry K.W."/>
            <person name="Cichocki N."/>
            <person name="Veneault-Fourrey C."/>
            <person name="LaButti K."/>
            <person name="Lindquist E.A."/>
            <person name="Lipzen A."/>
            <person name="Lundell T."/>
            <person name="Morin E."/>
            <person name="Murat C."/>
            <person name="Riley R."/>
            <person name="Ohm R."/>
            <person name="Sun H."/>
            <person name="Tunlid A."/>
            <person name="Henrissat B."/>
            <person name="Grigoriev I.V."/>
            <person name="Hibbett D.S."/>
            <person name="Martin F."/>
        </authorList>
    </citation>
    <scope>NUCLEOTIDE SEQUENCE [LARGE SCALE GENOMIC DNA]</scope>
    <source>
        <strain evidence="1 2">FD-317 M1</strain>
    </source>
</reference>
<accession>A0A0D0AXJ5</accession>
<name>A0A0D0AXJ5_9AGAR</name>
<keyword evidence="2" id="KW-1185">Reference proteome</keyword>
<protein>
    <submittedName>
        <fullName evidence="1">Uncharacterized protein</fullName>
    </submittedName>
</protein>